<keyword evidence="3 7" id="KW-0812">Transmembrane</keyword>
<dbReference type="OrthoDB" id="1926597at2759"/>
<organism evidence="8 9">
    <name type="scientific">Tripterygium wilfordii</name>
    <name type="common">Thunder God vine</name>
    <dbReference type="NCBI Taxonomy" id="458696"/>
    <lineage>
        <taxon>Eukaryota</taxon>
        <taxon>Viridiplantae</taxon>
        <taxon>Streptophyta</taxon>
        <taxon>Embryophyta</taxon>
        <taxon>Tracheophyta</taxon>
        <taxon>Spermatophyta</taxon>
        <taxon>Magnoliopsida</taxon>
        <taxon>eudicotyledons</taxon>
        <taxon>Gunneridae</taxon>
        <taxon>Pentapetalae</taxon>
        <taxon>rosids</taxon>
        <taxon>fabids</taxon>
        <taxon>Celastrales</taxon>
        <taxon>Celastraceae</taxon>
        <taxon>Tripterygium</taxon>
    </lineage>
</organism>
<evidence type="ECO:0000256" key="5">
    <source>
        <dbReference type="ARBA" id="ARBA00022989"/>
    </source>
</evidence>
<feature type="transmembrane region" description="Helical" evidence="7">
    <location>
        <begin position="97"/>
        <end position="119"/>
    </location>
</feature>
<name>A0A7J7CZ81_TRIWF</name>
<sequence>MAAATAVLTPARINSAPLMSSSSKTQRRVNKVRQIVGLNSSYGGLKAHNCVLSLGLPVSTEQCFANVVNSLRVTSSGRRRRRGGGALSAKCSKVDEIFQIAAIINGLTLVGVAVGFVLLRIEASVEESE</sequence>
<reference evidence="8 9" key="1">
    <citation type="journal article" date="2020" name="Nat. Commun.">
        <title>Genome of Tripterygium wilfordii and identification of cytochrome P450 involved in triptolide biosynthesis.</title>
        <authorList>
            <person name="Tu L."/>
            <person name="Su P."/>
            <person name="Zhang Z."/>
            <person name="Gao L."/>
            <person name="Wang J."/>
            <person name="Hu T."/>
            <person name="Zhou J."/>
            <person name="Zhang Y."/>
            <person name="Zhao Y."/>
            <person name="Liu Y."/>
            <person name="Song Y."/>
            <person name="Tong Y."/>
            <person name="Lu Y."/>
            <person name="Yang J."/>
            <person name="Xu C."/>
            <person name="Jia M."/>
            <person name="Peters R.J."/>
            <person name="Huang L."/>
            <person name="Gao W."/>
        </authorList>
    </citation>
    <scope>NUCLEOTIDE SEQUENCE [LARGE SCALE GENOMIC DNA]</scope>
    <source>
        <strain evidence="9">cv. XIE 37</strain>
        <tissue evidence="8">Leaf</tissue>
    </source>
</reference>
<dbReference type="PANTHER" id="PTHR34951">
    <property type="entry name" value="B6F COMPLEX SUBUNIT, PUTATIVE, EXPRESSED-RELATED"/>
    <property type="match status" value="1"/>
</dbReference>
<keyword evidence="5 7" id="KW-1133">Transmembrane helix</keyword>
<accession>A0A7J7CZ81</accession>
<dbReference type="EMBL" id="JAAARO010000012">
    <property type="protein sequence ID" value="KAF5739421.1"/>
    <property type="molecule type" value="Genomic_DNA"/>
</dbReference>
<dbReference type="FunCoup" id="A0A7J7CZ81">
    <property type="interactions" value="2484"/>
</dbReference>
<dbReference type="PANTHER" id="PTHR34951:SF1">
    <property type="entry name" value="B6F COMPLEX SUBUNIT, PUTATIVE, EXPRESSED-RELATED"/>
    <property type="match status" value="1"/>
</dbReference>
<dbReference type="GO" id="GO:0009512">
    <property type="term" value="C:cytochrome b6f complex"/>
    <property type="evidence" value="ECO:0007669"/>
    <property type="project" value="InterPro"/>
</dbReference>
<evidence type="ECO:0000256" key="4">
    <source>
        <dbReference type="ARBA" id="ARBA00022982"/>
    </source>
</evidence>
<proteinExistence type="inferred from homology"/>
<evidence type="ECO:0000256" key="7">
    <source>
        <dbReference type="SAM" id="Phobius"/>
    </source>
</evidence>
<dbReference type="GO" id="GO:0016020">
    <property type="term" value="C:membrane"/>
    <property type="evidence" value="ECO:0007669"/>
    <property type="project" value="UniProtKB-SubCell"/>
</dbReference>
<dbReference type="InterPro" id="IPR012595">
    <property type="entry name" value="PetM_cyt_b6/f_cplx_su7"/>
</dbReference>
<dbReference type="HAMAP" id="MF_00396">
    <property type="entry name" value="Cytb6_f_PetM"/>
    <property type="match status" value="1"/>
</dbReference>
<dbReference type="SUPFAM" id="SSF103441">
    <property type="entry name" value="PetM subunit of the cytochrome b6f complex"/>
    <property type="match status" value="1"/>
</dbReference>
<dbReference type="Proteomes" id="UP000593562">
    <property type="component" value="Unassembled WGS sequence"/>
</dbReference>
<evidence type="ECO:0000313" key="9">
    <source>
        <dbReference type="Proteomes" id="UP000593562"/>
    </source>
</evidence>
<keyword evidence="4" id="KW-0249">Electron transport</keyword>
<protein>
    <recommendedName>
        <fullName evidence="10">Cytochrome b6-f complex subunit 7</fullName>
    </recommendedName>
</protein>
<evidence type="ECO:0008006" key="10">
    <source>
        <dbReference type="Google" id="ProtNLM"/>
    </source>
</evidence>
<evidence type="ECO:0000313" key="8">
    <source>
        <dbReference type="EMBL" id="KAF5739421.1"/>
    </source>
</evidence>
<evidence type="ECO:0000256" key="1">
    <source>
        <dbReference type="ARBA" id="ARBA00004167"/>
    </source>
</evidence>
<comment type="caution">
    <text evidence="8">The sequence shown here is derived from an EMBL/GenBank/DDBJ whole genome shotgun (WGS) entry which is preliminary data.</text>
</comment>
<comment type="subcellular location">
    <subcellularLocation>
        <location evidence="1">Membrane</location>
        <topology evidence="1">Single-pass membrane protein</topology>
    </subcellularLocation>
</comment>
<gene>
    <name evidence="8" type="ORF">HS088_TW12G00627</name>
</gene>
<dbReference type="InParanoid" id="A0A7J7CZ81"/>
<dbReference type="AlphaFoldDB" id="A0A7J7CZ81"/>
<evidence type="ECO:0000256" key="6">
    <source>
        <dbReference type="ARBA" id="ARBA00023136"/>
    </source>
</evidence>
<dbReference type="Pfam" id="PF08041">
    <property type="entry name" value="PetM"/>
    <property type="match status" value="1"/>
</dbReference>
<evidence type="ECO:0000256" key="3">
    <source>
        <dbReference type="ARBA" id="ARBA00022692"/>
    </source>
</evidence>
<keyword evidence="6 7" id="KW-0472">Membrane</keyword>
<evidence type="ECO:0000256" key="2">
    <source>
        <dbReference type="ARBA" id="ARBA00022448"/>
    </source>
</evidence>
<keyword evidence="9" id="KW-1185">Reference proteome</keyword>
<dbReference type="InterPro" id="IPR053333">
    <property type="entry name" value="Cytochrome_b6-f_sub7"/>
</dbReference>
<keyword evidence="2" id="KW-0813">Transport</keyword>